<dbReference type="GO" id="GO:0005886">
    <property type="term" value="C:plasma membrane"/>
    <property type="evidence" value="ECO:0007669"/>
    <property type="project" value="UniProtKB-SubCell"/>
</dbReference>
<evidence type="ECO:0000313" key="8">
    <source>
        <dbReference type="Proteomes" id="UP000287188"/>
    </source>
</evidence>
<keyword evidence="3 6" id="KW-0812">Transmembrane</keyword>
<keyword evidence="4 6" id="KW-1133">Transmembrane helix</keyword>
<dbReference type="PANTHER" id="PTHR32196">
    <property type="entry name" value="ABC TRANSPORTER PERMEASE PROTEIN YPHD-RELATED-RELATED"/>
    <property type="match status" value="1"/>
</dbReference>
<keyword evidence="8" id="KW-1185">Reference proteome</keyword>
<feature type="transmembrane region" description="Helical" evidence="6">
    <location>
        <begin position="91"/>
        <end position="109"/>
    </location>
</feature>
<evidence type="ECO:0000256" key="3">
    <source>
        <dbReference type="ARBA" id="ARBA00022692"/>
    </source>
</evidence>
<dbReference type="PANTHER" id="PTHR32196:SF19">
    <property type="entry name" value="GALACTOFURANOSE TRANSPORTER PERMEASE PROTEIN YTFT"/>
    <property type="match status" value="1"/>
</dbReference>
<reference evidence="8" key="1">
    <citation type="submission" date="2018-12" db="EMBL/GenBank/DDBJ databases">
        <title>Tengunoibacter tsumagoiensis gen. nov., sp. nov., Dictyobacter kobayashii sp. nov., D. alpinus sp. nov., and D. joshuensis sp. nov. and description of Dictyobacteraceae fam. nov. within the order Ktedonobacterales isolated from Tengu-no-mugimeshi.</title>
        <authorList>
            <person name="Wang C.M."/>
            <person name="Zheng Y."/>
            <person name="Sakai Y."/>
            <person name="Toyoda A."/>
            <person name="Minakuchi Y."/>
            <person name="Abe K."/>
            <person name="Yokota A."/>
            <person name="Yabe S."/>
        </authorList>
    </citation>
    <scope>NUCLEOTIDE SEQUENCE [LARGE SCALE GENOMIC DNA]</scope>
    <source>
        <strain evidence="8">Uno11</strain>
    </source>
</reference>
<dbReference type="OrthoDB" id="9784538at2"/>
<feature type="transmembrane region" description="Helical" evidence="6">
    <location>
        <begin position="35"/>
        <end position="56"/>
    </location>
</feature>
<feature type="transmembrane region" description="Helical" evidence="6">
    <location>
        <begin position="291"/>
        <end position="309"/>
    </location>
</feature>
<dbReference type="CDD" id="cd06579">
    <property type="entry name" value="TM_PBP1_transp_AraH_like"/>
    <property type="match status" value="1"/>
</dbReference>
<evidence type="ECO:0000256" key="6">
    <source>
        <dbReference type="SAM" id="Phobius"/>
    </source>
</evidence>
<dbReference type="Proteomes" id="UP000287188">
    <property type="component" value="Unassembled WGS sequence"/>
</dbReference>
<feature type="transmembrane region" description="Helical" evidence="6">
    <location>
        <begin position="315"/>
        <end position="333"/>
    </location>
</feature>
<organism evidence="7 8">
    <name type="scientific">Dictyobacter kobayashii</name>
    <dbReference type="NCBI Taxonomy" id="2014872"/>
    <lineage>
        <taxon>Bacteria</taxon>
        <taxon>Bacillati</taxon>
        <taxon>Chloroflexota</taxon>
        <taxon>Ktedonobacteria</taxon>
        <taxon>Ktedonobacterales</taxon>
        <taxon>Dictyobacteraceae</taxon>
        <taxon>Dictyobacter</taxon>
    </lineage>
</organism>
<keyword evidence="2" id="KW-1003">Cell membrane</keyword>
<evidence type="ECO:0000256" key="5">
    <source>
        <dbReference type="ARBA" id="ARBA00023136"/>
    </source>
</evidence>
<dbReference type="EMBL" id="BIFS01000002">
    <property type="protein sequence ID" value="GCE24276.1"/>
    <property type="molecule type" value="Genomic_DNA"/>
</dbReference>
<dbReference type="AlphaFoldDB" id="A0A402AYT8"/>
<evidence type="ECO:0000256" key="1">
    <source>
        <dbReference type="ARBA" id="ARBA00004651"/>
    </source>
</evidence>
<keyword evidence="5 6" id="KW-0472">Membrane</keyword>
<dbReference type="Pfam" id="PF02653">
    <property type="entry name" value="BPD_transp_2"/>
    <property type="match status" value="1"/>
</dbReference>
<feature type="transmembrane region" description="Helical" evidence="6">
    <location>
        <begin position="68"/>
        <end position="84"/>
    </location>
</feature>
<accession>A0A402AYT8</accession>
<dbReference type="RefSeq" id="WP_126557521.1">
    <property type="nucleotide sequence ID" value="NZ_BIFS01000002.1"/>
</dbReference>
<name>A0A402AYT8_9CHLR</name>
<evidence type="ECO:0000256" key="4">
    <source>
        <dbReference type="ARBA" id="ARBA00022989"/>
    </source>
</evidence>
<proteinExistence type="predicted"/>
<dbReference type="InterPro" id="IPR001851">
    <property type="entry name" value="ABC_transp_permease"/>
</dbReference>
<feature type="transmembrane region" description="Helical" evidence="6">
    <location>
        <begin position="235"/>
        <end position="254"/>
    </location>
</feature>
<evidence type="ECO:0000313" key="7">
    <source>
        <dbReference type="EMBL" id="GCE24276.1"/>
    </source>
</evidence>
<sequence>MAKLDPTTMSATTSPAQEKQRTVFAGRWRSVIQGYGALIACVLLFILNCIFTPHFLSLQTVGLNLQQMSTIAIVAIGMTLVIATGGIDLSVGSVMAIAGVLAPLIFLHLDTTLGIILSFIAPLLIAAICGLFNGWLVARIRVQPIIATLILFIAGRGIAQVLTNGAGLPFTMPGFQWIGQGSFLHIPIQAYIMLALVGLFVLIVQRTTFGRYLQATGGNASAARLAGVPVTRTTWLAYGISGVLAGLAGLIVVALNSNSDPSSVGLNYELSAIAAVAIGGTPLIGGQARVFGTFVGALITQLIYTILVGNNVPQAVALVVNAIIILAAVYIQTQRRKA</sequence>
<dbReference type="GO" id="GO:0022857">
    <property type="term" value="F:transmembrane transporter activity"/>
    <property type="evidence" value="ECO:0007669"/>
    <property type="project" value="InterPro"/>
</dbReference>
<feature type="transmembrane region" description="Helical" evidence="6">
    <location>
        <begin position="145"/>
        <end position="163"/>
    </location>
</feature>
<feature type="transmembrane region" description="Helical" evidence="6">
    <location>
        <begin position="266"/>
        <end position="284"/>
    </location>
</feature>
<evidence type="ECO:0000256" key="2">
    <source>
        <dbReference type="ARBA" id="ARBA00022475"/>
    </source>
</evidence>
<protein>
    <submittedName>
        <fullName evidence="7">Sugar ABC transporter permease</fullName>
    </submittedName>
</protein>
<comment type="caution">
    <text evidence="7">The sequence shown here is derived from an EMBL/GenBank/DDBJ whole genome shotgun (WGS) entry which is preliminary data.</text>
</comment>
<comment type="subcellular location">
    <subcellularLocation>
        <location evidence="1">Cell membrane</location>
        <topology evidence="1">Multi-pass membrane protein</topology>
    </subcellularLocation>
</comment>
<gene>
    <name evidence="7" type="ORF">KDK_80760</name>
</gene>
<feature type="transmembrane region" description="Helical" evidence="6">
    <location>
        <begin position="115"/>
        <end position="138"/>
    </location>
</feature>
<feature type="transmembrane region" description="Helical" evidence="6">
    <location>
        <begin position="183"/>
        <end position="204"/>
    </location>
</feature>